<comment type="caution">
    <text evidence="14">The sequence shown here is derived from an EMBL/GenBank/DDBJ whole genome shotgun (WGS) entry which is preliminary data.</text>
</comment>
<evidence type="ECO:0000256" key="1">
    <source>
        <dbReference type="ARBA" id="ARBA00004496"/>
    </source>
</evidence>
<dbReference type="PANTHER" id="PTHR42753">
    <property type="entry name" value="MITOCHONDRIAL RIBOSOME PROTEIN L39/PROLYL-TRNA LIGASE FAMILY MEMBER"/>
    <property type="match status" value="1"/>
</dbReference>
<evidence type="ECO:0000256" key="4">
    <source>
        <dbReference type="ARBA" id="ARBA00019110"/>
    </source>
</evidence>
<dbReference type="GO" id="GO:0006433">
    <property type="term" value="P:prolyl-tRNA aminoacylation"/>
    <property type="evidence" value="ECO:0007669"/>
    <property type="project" value="UniProtKB-UniRule"/>
</dbReference>
<dbReference type="PROSITE" id="PS50862">
    <property type="entry name" value="AA_TRNA_LIGASE_II"/>
    <property type="match status" value="1"/>
</dbReference>
<evidence type="ECO:0000313" key="15">
    <source>
        <dbReference type="Proteomes" id="UP000229641"/>
    </source>
</evidence>
<dbReference type="InterPro" id="IPR004500">
    <property type="entry name" value="Pro-tRNA-synth_IIa_bac-type"/>
</dbReference>
<dbReference type="AlphaFoldDB" id="A0A2H0LX03"/>
<dbReference type="InterPro" id="IPR002316">
    <property type="entry name" value="Pro-tRNA-ligase_IIa"/>
</dbReference>
<dbReference type="GO" id="GO:0005524">
    <property type="term" value="F:ATP binding"/>
    <property type="evidence" value="ECO:0007669"/>
    <property type="project" value="UniProtKB-KW"/>
</dbReference>
<keyword evidence="9" id="KW-0648">Protein biosynthesis</keyword>
<dbReference type="PANTHER" id="PTHR42753:SF2">
    <property type="entry name" value="PROLINE--TRNA LIGASE"/>
    <property type="match status" value="1"/>
</dbReference>
<dbReference type="InterPro" id="IPR050062">
    <property type="entry name" value="Pro-tRNA_synthetase"/>
</dbReference>
<evidence type="ECO:0000256" key="11">
    <source>
        <dbReference type="ARBA" id="ARBA00047671"/>
    </source>
</evidence>
<evidence type="ECO:0000256" key="10">
    <source>
        <dbReference type="ARBA" id="ARBA00023146"/>
    </source>
</evidence>
<proteinExistence type="predicted"/>
<comment type="catalytic activity">
    <reaction evidence="11">
        <text>tRNA(Pro) + L-proline + ATP = L-prolyl-tRNA(Pro) + AMP + diphosphate</text>
        <dbReference type="Rhea" id="RHEA:14305"/>
        <dbReference type="Rhea" id="RHEA-COMP:9700"/>
        <dbReference type="Rhea" id="RHEA-COMP:9702"/>
        <dbReference type="ChEBI" id="CHEBI:30616"/>
        <dbReference type="ChEBI" id="CHEBI:33019"/>
        <dbReference type="ChEBI" id="CHEBI:60039"/>
        <dbReference type="ChEBI" id="CHEBI:78442"/>
        <dbReference type="ChEBI" id="CHEBI:78532"/>
        <dbReference type="ChEBI" id="CHEBI:456215"/>
        <dbReference type="EC" id="6.1.1.15"/>
    </reaction>
</comment>
<evidence type="ECO:0000256" key="12">
    <source>
        <dbReference type="NCBIfam" id="TIGR00409"/>
    </source>
</evidence>
<dbReference type="GO" id="GO:0004827">
    <property type="term" value="F:proline-tRNA ligase activity"/>
    <property type="evidence" value="ECO:0007669"/>
    <property type="project" value="UniProtKB-UniRule"/>
</dbReference>
<sequence>MRWSEAFISTLKEAPEQAESASHKLMLRSGLIRMLISGVYSYLPLGFKVLRNIENIIRDEMDNSGAQELLLPGLQPVDLWLRSGRDDLMGQTMIRFEDRRGRKICLGPTHEEVITEVVRNQVRSYKQLPFILYQIQTKYRDEIRPRFGVIRSCEFIMKDAYSFDIDKEGLDKNYKKMFEAYKNIFSRCGLSFLTTEADSGVMGGDESNEFMIPAESGEDRVVHCPNCDFTKIKGENLLHCPNCKKKLEEKTVIEVGHIFKLGTKYSESLGASFAAGNGELKPIVMGCYGIGVSRLIAAIIEQNHDQSGIIWPKEVSPYDLLISPLNVSNIEVKEAAEKLYNGLSLKFKVLLDDRDERPGAKLKDADLIGIPLRVIIGEKNLKEKKVELSRRGQDVELIDADKIIEIIKAKA</sequence>
<keyword evidence="5" id="KW-0963">Cytoplasm</keyword>
<dbReference type="SUPFAM" id="SSF52954">
    <property type="entry name" value="Class II aaRS ABD-related"/>
    <property type="match status" value="1"/>
</dbReference>
<evidence type="ECO:0000256" key="9">
    <source>
        <dbReference type="ARBA" id="ARBA00022917"/>
    </source>
</evidence>
<dbReference type="CDD" id="cd00861">
    <property type="entry name" value="ProRS_anticodon_short"/>
    <property type="match status" value="1"/>
</dbReference>
<dbReference type="GO" id="GO:0005829">
    <property type="term" value="C:cytosol"/>
    <property type="evidence" value="ECO:0007669"/>
    <property type="project" value="TreeGrafter"/>
</dbReference>
<dbReference type="InterPro" id="IPR002314">
    <property type="entry name" value="aa-tRNA-synt_IIb"/>
</dbReference>
<dbReference type="InterPro" id="IPR033730">
    <property type="entry name" value="ProRS_core_prok"/>
</dbReference>
<protein>
    <recommendedName>
        <fullName evidence="4 12">Proline--tRNA ligase</fullName>
        <ecNumber evidence="3 12">6.1.1.15</ecNumber>
    </recommendedName>
</protein>
<dbReference type="InterPro" id="IPR004154">
    <property type="entry name" value="Anticodon-bd"/>
</dbReference>
<dbReference type="Proteomes" id="UP000229641">
    <property type="component" value="Unassembled WGS sequence"/>
</dbReference>
<dbReference type="Pfam" id="PF03129">
    <property type="entry name" value="HGTP_anticodon"/>
    <property type="match status" value="1"/>
</dbReference>
<evidence type="ECO:0000313" key="14">
    <source>
        <dbReference type="EMBL" id="PIQ88892.1"/>
    </source>
</evidence>
<comment type="subcellular location">
    <subcellularLocation>
        <location evidence="1">Cytoplasm</location>
    </subcellularLocation>
</comment>
<keyword evidence="7" id="KW-0547">Nucleotide-binding</keyword>
<keyword evidence="8" id="KW-0067">ATP-binding</keyword>
<dbReference type="NCBIfam" id="TIGR00409">
    <property type="entry name" value="proS_fam_II"/>
    <property type="match status" value="1"/>
</dbReference>
<dbReference type="InterPro" id="IPR036621">
    <property type="entry name" value="Anticodon-bd_dom_sf"/>
</dbReference>
<dbReference type="Gene3D" id="3.40.50.800">
    <property type="entry name" value="Anticodon-binding domain"/>
    <property type="match status" value="1"/>
</dbReference>
<name>A0A2H0LX03_9BACT</name>
<dbReference type="PRINTS" id="PR01046">
    <property type="entry name" value="TRNASYNTHPRO"/>
</dbReference>
<keyword evidence="6 14" id="KW-0436">Ligase</keyword>
<reference evidence="14 15" key="1">
    <citation type="submission" date="2017-09" db="EMBL/GenBank/DDBJ databases">
        <title>Depth-based differentiation of microbial function through sediment-hosted aquifers and enrichment of novel symbionts in the deep terrestrial subsurface.</title>
        <authorList>
            <person name="Probst A.J."/>
            <person name="Ladd B."/>
            <person name="Jarett J.K."/>
            <person name="Geller-Mcgrath D.E."/>
            <person name="Sieber C.M."/>
            <person name="Emerson J.B."/>
            <person name="Anantharaman K."/>
            <person name="Thomas B.C."/>
            <person name="Malmstrom R."/>
            <person name="Stieglmeier M."/>
            <person name="Klingl A."/>
            <person name="Woyke T."/>
            <person name="Ryan C.M."/>
            <person name="Banfield J.F."/>
        </authorList>
    </citation>
    <scope>NUCLEOTIDE SEQUENCE [LARGE SCALE GENOMIC DNA]</scope>
    <source>
        <strain evidence="14">CG11_big_fil_rev_8_21_14_0_20_42_13</strain>
    </source>
</reference>
<dbReference type="InterPro" id="IPR045864">
    <property type="entry name" value="aa-tRNA-synth_II/BPL/LPL"/>
</dbReference>
<dbReference type="Pfam" id="PF00587">
    <property type="entry name" value="tRNA-synt_2b"/>
    <property type="match status" value="1"/>
</dbReference>
<dbReference type="EC" id="6.1.1.15" evidence="3 12"/>
<evidence type="ECO:0000256" key="3">
    <source>
        <dbReference type="ARBA" id="ARBA00012831"/>
    </source>
</evidence>
<evidence type="ECO:0000256" key="5">
    <source>
        <dbReference type="ARBA" id="ARBA00022490"/>
    </source>
</evidence>
<evidence type="ECO:0000256" key="2">
    <source>
        <dbReference type="ARBA" id="ARBA00011738"/>
    </source>
</evidence>
<dbReference type="CDD" id="cd00779">
    <property type="entry name" value="ProRS_core_prok"/>
    <property type="match status" value="1"/>
</dbReference>
<dbReference type="FunFam" id="3.30.930.10:FF:000042">
    <property type="entry name" value="probable proline--tRNA ligase, mitochondrial"/>
    <property type="match status" value="1"/>
</dbReference>
<dbReference type="EMBL" id="PCWA01000084">
    <property type="protein sequence ID" value="PIQ88892.1"/>
    <property type="molecule type" value="Genomic_DNA"/>
</dbReference>
<evidence type="ECO:0000256" key="8">
    <source>
        <dbReference type="ARBA" id="ARBA00022840"/>
    </source>
</evidence>
<organism evidence="14 15">
    <name type="scientific">Candidatus Ghiorseimicrobium undicola</name>
    <dbReference type="NCBI Taxonomy" id="1974746"/>
    <lineage>
        <taxon>Bacteria</taxon>
        <taxon>Pseudomonadati</taxon>
        <taxon>Candidatus Omnitrophota</taxon>
        <taxon>Candidatus Ghiorseimicrobium</taxon>
    </lineage>
</organism>
<evidence type="ECO:0000259" key="13">
    <source>
        <dbReference type="PROSITE" id="PS50862"/>
    </source>
</evidence>
<feature type="domain" description="Aminoacyl-transfer RNA synthetases class-II family profile" evidence="13">
    <location>
        <begin position="38"/>
        <end position="312"/>
    </location>
</feature>
<dbReference type="SUPFAM" id="SSF55681">
    <property type="entry name" value="Class II aaRS and biotin synthetases"/>
    <property type="match status" value="1"/>
</dbReference>
<accession>A0A2H0LX03</accession>
<gene>
    <name evidence="14" type="primary">proS</name>
    <name evidence="14" type="ORF">COV72_06340</name>
</gene>
<dbReference type="Gene3D" id="3.30.930.10">
    <property type="entry name" value="Bira Bifunctional Protein, Domain 2"/>
    <property type="match status" value="1"/>
</dbReference>
<keyword evidence="10" id="KW-0030">Aminoacyl-tRNA synthetase</keyword>
<evidence type="ECO:0000256" key="7">
    <source>
        <dbReference type="ARBA" id="ARBA00022741"/>
    </source>
</evidence>
<comment type="subunit">
    <text evidence="2">Homodimer.</text>
</comment>
<dbReference type="InterPro" id="IPR006195">
    <property type="entry name" value="aa-tRNA-synth_II"/>
</dbReference>
<dbReference type="InterPro" id="IPR044140">
    <property type="entry name" value="ProRS_anticodon_short"/>
</dbReference>
<evidence type="ECO:0000256" key="6">
    <source>
        <dbReference type="ARBA" id="ARBA00022598"/>
    </source>
</evidence>